<evidence type="ECO:0000256" key="1">
    <source>
        <dbReference type="SAM" id="MobiDB-lite"/>
    </source>
</evidence>
<protein>
    <submittedName>
        <fullName evidence="2">Uncharacterized protein</fullName>
    </submittedName>
</protein>
<dbReference type="GeneID" id="36401377"/>
<dbReference type="RefSeq" id="XP_024584872.1">
    <property type="nucleotide sequence ID" value="XM_024719588.1"/>
</dbReference>
<dbReference type="AlphaFoldDB" id="A0A0P1B2J7"/>
<dbReference type="OrthoDB" id="102144at2759"/>
<feature type="region of interest" description="Disordered" evidence="1">
    <location>
        <begin position="97"/>
        <end position="123"/>
    </location>
</feature>
<name>A0A0P1B2J7_PLAHL</name>
<evidence type="ECO:0000313" key="2">
    <source>
        <dbReference type="EMBL" id="CEG48503.1"/>
    </source>
</evidence>
<proteinExistence type="predicted"/>
<reference evidence="3" key="1">
    <citation type="submission" date="2014-09" db="EMBL/GenBank/DDBJ databases">
        <authorList>
            <person name="Sharma Rahul"/>
            <person name="Thines Marco"/>
        </authorList>
    </citation>
    <scope>NUCLEOTIDE SEQUENCE [LARGE SCALE GENOMIC DNA]</scope>
</reference>
<dbReference type="OMA" id="IDIHEMR"/>
<accession>A0A0P1B2J7</accession>
<dbReference type="Proteomes" id="UP000054928">
    <property type="component" value="Unassembled WGS sequence"/>
</dbReference>
<dbReference type="EMBL" id="CCYD01002939">
    <property type="protein sequence ID" value="CEG48503.1"/>
    <property type="molecule type" value="Genomic_DNA"/>
</dbReference>
<evidence type="ECO:0000313" key="3">
    <source>
        <dbReference type="Proteomes" id="UP000054928"/>
    </source>
</evidence>
<keyword evidence="3" id="KW-1185">Reference proteome</keyword>
<sequence>MTNNNGDEQCGSAKYALKASGDKDFCSSYRVYTPQLIDIHEMRTLREAINRSEQHLQQQGHMRVYVPRVSSTANKSHQYRSLPRNYQATSKLTISADSSPRMHSGFSPLPDIKKSPLGRPTRTGAKVSEFKTALRKESRQVRGYVTFLVFCYYDQTDISFCTRSRTKALLRRYKASAVGRTYD</sequence>
<organism evidence="2 3">
    <name type="scientific">Plasmopara halstedii</name>
    <name type="common">Downy mildew of sunflower</name>
    <dbReference type="NCBI Taxonomy" id="4781"/>
    <lineage>
        <taxon>Eukaryota</taxon>
        <taxon>Sar</taxon>
        <taxon>Stramenopiles</taxon>
        <taxon>Oomycota</taxon>
        <taxon>Peronosporomycetes</taxon>
        <taxon>Peronosporales</taxon>
        <taxon>Peronosporaceae</taxon>
        <taxon>Plasmopara</taxon>
    </lineage>
</organism>